<dbReference type="Proteomes" id="UP000325672">
    <property type="component" value="Unassembled WGS sequence"/>
</dbReference>
<dbReference type="RefSeq" id="XP_031916639.1">
    <property type="nucleotide sequence ID" value="XM_032059214.1"/>
</dbReference>
<dbReference type="EMBL" id="ML743561">
    <property type="protein sequence ID" value="KAE8140576.1"/>
    <property type="molecule type" value="Genomic_DNA"/>
</dbReference>
<proteinExistence type="predicted"/>
<dbReference type="GeneID" id="43643424"/>
<feature type="region of interest" description="Disordered" evidence="1">
    <location>
        <begin position="44"/>
        <end position="72"/>
    </location>
</feature>
<organism evidence="3 4">
    <name type="scientific">Aspergillus pseudotamarii</name>
    <dbReference type="NCBI Taxonomy" id="132259"/>
    <lineage>
        <taxon>Eukaryota</taxon>
        <taxon>Fungi</taxon>
        <taxon>Dikarya</taxon>
        <taxon>Ascomycota</taxon>
        <taxon>Pezizomycotina</taxon>
        <taxon>Eurotiomycetes</taxon>
        <taxon>Eurotiomycetidae</taxon>
        <taxon>Eurotiales</taxon>
        <taxon>Aspergillaceae</taxon>
        <taxon>Aspergillus</taxon>
        <taxon>Aspergillus subgen. Circumdati</taxon>
    </lineage>
</organism>
<gene>
    <name evidence="3" type="ORF">BDV38DRAFT_280074</name>
</gene>
<keyword evidence="2" id="KW-0732">Signal</keyword>
<evidence type="ECO:0000256" key="1">
    <source>
        <dbReference type="SAM" id="MobiDB-lite"/>
    </source>
</evidence>
<reference evidence="3 4" key="1">
    <citation type="submission" date="2019-04" db="EMBL/GenBank/DDBJ databases">
        <title>Friends and foes A comparative genomics study of 23 Aspergillus species from section Flavi.</title>
        <authorList>
            <consortium name="DOE Joint Genome Institute"/>
            <person name="Kjaerbolling I."/>
            <person name="Vesth T."/>
            <person name="Frisvad J.C."/>
            <person name="Nybo J.L."/>
            <person name="Theobald S."/>
            <person name="Kildgaard S."/>
            <person name="Isbrandt T."/>
            <person name="Kuo A."/>
            <person name="Sato A."/>
            <person name="Lyhne E.K."/>
            <person name="Kogle M.E."/>
            <person name="Wiebenga A."/>
            <person name="Kun R.S."/>
            <person name="Lubbers R.J."/>
            <person name="Makela M.R."/>
            <person name="Barry K."/>
            <person name="Chovatia M."/>
            <person name="Clum A."/>
            <person name="Daum C."/>
            <person name="Haridas S."/>
            <person name="He G."/>
            <person name="LaButti K."/>
            <person name="Lipzen A."/>
            <person name="Mondo S."/>
            <person name="Riley R."/>
            <person name="Salamov A."/>
            <person name="Simmons B.A."/>
            <person name="Magnuson J.K."/>
            <person name="Henrissat B."/>
            <person name="Mortensen U.H."/>
            <person name="Larsen T.O."/>
            <person name="Devries R.P."/>
            <person name="Grigoriev I.V."/>
            <person name="Machida M."/>
            <person name="Baker S.E."/>
            <person name="Andersen M.R."/>
        </authorList>
    </citation>
    <scope>NUCLEOTIDE SEQUENCE [LARGE SCALE GENOMIC DNA]</scope>
    <source>
        <strain evidence="3 4">CBS 117625</strain>
    </source>
</reference>
<dbReference type="AlphaFoldDB" id="A0A5N6T2P4"/>
<evidence type="ECO:0000313" key="3">
    <source>
        <dbReference type="EMBL" id="KAE8140576.1"/>
    </source>
</evidence>
<feature type="compositionally biased region" description="Basic and acidic residues" evidence="1">
    <location>
        <begin position="52"/>
        <end position="64"/>
    </location>
</feature>
<name>A0A5N6T2P4_ASPPS</name>
<keyword evidence="4" id="KW-1185">Reference proteome</keyword>
<evidence type="ECO:0000313" key="4">
    <source>
        <dbReference type="Proteomes" id="UP000325672"/>
    </source>
</evidence>
<accession>A0A5N6T2P4</accession>
<sequence>MKLQSLGMTLFCAATLVAALPVDPATGPVSVPCIKPEDVSDLGEVSGPICGDEPKNEKRQKEEPSLVGGPVGSVIGDLSKVVHR</sequence>
<dbReference type="OrthoDB" id="4510772at2759"/>
<feature type="chain" id="PRO_5024888610" evidence="2">
    <location>
        <begin position="20"/>
        <end position="84"/>
    </location>
</feature>
<evidence type="ECO:0000256" key="2">
    <source>
        <dbReference type="SAM" id="SignalP"/>
    </source>
</evidence>
<protein>
    <submittedName>
        <fullName evidence="3">Uncharacterized protein</fullName>
    </submittedName>
</protein>
<feature type="signal peptide" evidence="2">
    <location>
        <begin position="1"/>
        <end position="19"/>
    </location>
</feature>